<reference evidence="9" key="1">
    <citation type="submission" date="2023-08" db="EMBL/GenBank/DDBJ databases">
        <title>Functional and genomic diversity of the sorghum phyllosphere microbiome.</title>
        <authorList>
            <person name="Shade A."/>
        </authorList>
    </citation>
    <scope>NUCLEOTIDE SEQUENCE</scope>
    <source>
        <strain evidence="9">SORGH_AS_0201</strain>
    </source>
</reference>
<evidence type="ECO:0000256" key="5">
    <source>
        <dbReference type="ARBA" id="ARBA00022989"/>
    </source>
</evidence>
<keyword evidence="3" id="KW-0808">Transferase</keyword>
<dbReference type="InterPro" id="IPR017473">
    <property type="entry name" value="Undecaprenyl-P_gluc_Ptfrase"/>
</dbReference>
<evidence type="ECO:0000256" key="6">
    <source>
        <dbReference type="ARBA" id="ARBA00023136"/>
    </source>
</evidence>
<dbReference type="EMBL" id="JAVJAF010000001">
    <property type="protein sequence ID" value="MDR6236355.1"/>
    <property type="molecule type" value="Genomic_DNA"/>
</dbReference>
<feature type="transmembrane region" description="Helical" evidence="7">
    <location>
        <begin position="290"/>
        <end position="311"/>
    </location>
</feature>
<dbReference type="NCBIfam" id="TIGR03023">
    <property type="entry name" value="WcaJ_sugtrans"/>
    <property type="match status" value="1"/>
</dbReference>
<feature type="transmembrane region" description="Helical" evidence="7">
    <location>
        <begin position="90"/>
        <end position="109"/>
    </location>
</feature>
<evidence type="ECO:0000256" key="7">
    <source>
        <dbReference type="SAM" id="Phobius"/>
    </source>
</evidence>
<sequence>MEGVESTFAKDGAFQRLWYGCAGRAAYLALITRILQALVVVGVGAFYYPLEQHWKAHGLLVLLVLAVFQAAGLYGDLLFSNLLRFRRLTLAWLIAFVLCLFVLQQIHPFSLEEQRAPLLKWFFGGLLSLLLMRLLILTSYTWLTQRGIHLQRAVILGATENGLRLANHLLVRQDFRCGLVGIVDDRSVNRLPLHLAGLPWLGGTQDLRLLIERLQLETVFIALPWTAERRIDQVTRVLKRLPVNVLLVPDLVALRYAQSPLAELAGVHLFRVSRQALSGWAPLFKRCEDLLLAGLVLPVVALPMLLIALAIKLDSPGPILFRQKRYGYNDRLIEVWKFRTMFACQADQDAARQTTQDDPRVTRVGRWLRRLSLDELPQLLNVLGGSMSLVGPRPHATATQAAGLRFEEAVMEYSARHRVKPGMTGWAQVNGLRGETDTLDKIERRTEYDLRYIEEWSLWLDLYILCRTPFSLLWSRTAY</sequence>
<feature type="domain" description="Bacterial sugar transferase" evidence="8">
    <location>
        <begin position="285"/>
        <end position="473"/>
    </location>
</feature>
<keyword evidence="4 7" id="KW-0812">Transmembrane</keyword>
<keyword evidence="5 7" id="KW-1133">Transmembrane helix</keyword>
<comment type="similarity">
    <text evidence="2">Belongs to the bacterial sugar transferase family.</text>
</comment>
<dbReference type="InterPro" id="IPR003362">
    <property type="entry name" value="Bact_transf"/>
</dbReference>
<protein>
    <submittedName>
        <fullName evidence="9">Undecaprenyl-phosphate glucose phosphotransferase</fullName>
    </submittedName>
</protein>
<dbReference type="InterPro" id="IPR017475">
    <property type="entry name" value="EPS_sugar_tfrase"/>
</dbReference>
<evidence type="ECO:0000256" key="1">
    <source>
        <dbReference type="ARBA" id="ARBA00004141"/>
    </source>
</evidence>
<dbReference type="PANTHER" id="PTHR30576:SF0">
    <property type="entry name" value="UNDECAPRENYL-PHOSPHATE N-ACETYLGALACTOSAMINYL 1-PHOSPHATE TRANSFERASE-RELATED"/>
    <property type="match status" value="1"/>
</dbReference>
<gene>
    <name evidence="9" type="ORF">QE440_004096</name>
</gene>
<dbReference type="PANTHER" id="PTHR30576">
    <property type="entry name" value="COLANIC BIOSYNTHESIS UDP-GLUCOSE LIPID CARRIER TRANSFERASE"/>
    <property type="match status" value="1"/>
</dbReference>
<name>A0AAJ2F1D2_9PSED</name>
<evidence type="ECO:0000313" key="10">
    <source>
        <dbReference type="Proteomes" id="UP001268036"/>
    </source>
</evidence>
<comment type="caution">
    <text evidence="9">The sequence shown here is derived from an EMBL/GenBank/DDBJ whole genome shotgun (WGS) entry which is preliminary data.</text>
</comment>
<dbReference type="RefSeq" id="WP_309761345.1">
    <property type="nucleotide sequence ID" value="NZ_JAVDSY010000001.1"/>
</dbReference>
<evidence type="ECO:0000256" key="3">
    <source>
        <dbReference type="ARBA" id="ARBA00022679"/>
    </source>
</evidence>
<dbReference type="Gene3D" id="3.40.50.720">
    <property type="entry name" value="NAD(P)-binding Rossmann-like Domain"/>
    <property type="match status" value="1"/>
</dbReference>
<feature type="transmembrane region" description="Helical" evidence="7">
    <location>
        <begin position="56"/>
        <end position="78"/>
    </location>
</feature>
<dbReference type="Pfam" id="PF13727">
    <property type="entry name" value="CoA_binding_3"/>
    <property type="match status" value="1"/>
</dbReference>
<keyword evidence="6 7" id="KW-0472">Membrane</keyword>
<dbReference type="AlphaFoldDB" id="A0AAJ2F1D2"/>
<organism evidence="9 10">
    <name type="scientific">Pseudomonas oryzihabitans</name>
    <dbReference type="NCBI Taxonomy" id="47885"/>
    <lineage>
        <taxon>Bacteria</taxon>
        <taxon>Pseudomonadati</taxon>
        <taxon>Pseudomonadota</taxon>
        <taxon>Gammaproteobacteria</taxon>
        <taxon>Pseudomonadales</taxon>
        <taxon>Pseudomonadaceae</taxon>
        <taxon>Pseudomonas</taxon>
    </lineage>
</organism>
<dbReference type="GO" id="GO:0016780">
    <property type="term" value="F:phosphotransferase activity, for other substituted phosphate groups"/>
    <property type="evidence" value="ECO:0007669"/>
    <property type="project" value="TreeGrafter"/>
</dbReference>
<evidence type="ECO:0000256" key="4">
    <source>
        <dbReference type="ARBA" id="ARBA00022692"/>
    </source>
</evidence>
<dbReference type="Pfam" id="PF02397">
    <property type="entry name" value="Bac_transf"/>
    <property type="match status" value="1"/>
</dbReference>
<feature type="transmembrane region" description="Helical" evidence="7">
    <location>
        <begin position="25"/>
        <end position="50"/>
    </location>
</feature>
<proteinExistence type="inferred from homology"/>
<feature type="transmembrane region" description="Helical" evidence="7">
    <location>
        <begin position="121"/>
        <end position="143"/>
    </location>
</feature>
<dbReference type="Proteomes" id="UP001268036">
    <property type="component" value="Unassembled WGS sequence"/>
</dbReference>
<evidence type="ECO:0000256" key="2">
    <source>
        <dbReference type="ARBA" id="ARBA00006464"/>
    </source>
</evidence>
<dbReference type="NCBIfam" id="TIGR03025">
    <property type="entry name" value="EPS_sugtrans"/>
    <property type="match status" value="1"/>
</dbReference>
<evidence type="ECO:0000313" key="9">
    <source>
        <dbReference type="EMBL" id="MDR6236355.1"/>
    </source>
</evidence>
<dbReference type="GO" id="GO:0016020">
    <property type="term" value="C:membrane"/>
    <property type="evidence" value="ECO:0007669"/>
    <property type="project" value="UniProtKB-SubCell"/>
</dbReference>
<evidence type="ECO:0000259" key="8">
    <source>
        <dbReference type="Pfam" id="PF02397"/>
    </source>
</evidence>
<accession>A0AAJ2F1D2</accession>
<comment type="subcellular location">
    <subcellularLocation>
        <location evidence="1">Membrane</location>
        <topology evidence="1">Multi-pass membrane protein</topology>
    </subcellularLocation>
</comment>